<evidence type="ECO:0000313" key="2">
    <source>
        <dbReference type="EMBL" id="CAA9445879.1"/>
    </source>
</evidence>
<protein>
    <submittedName>
        <fullName evidence="2">Uncharacterized protein</fullName>
    </submittedName>
</protein>
<sequence>MKVSRRTSNILLAIGLLMLVLWIPRAFTWYVNDLQGSTYLALIHLPIIPISLAIGGYLTYLGIKGRRATRQTL</sequence>
<keyword evidence="1" id="KW-1133">Transmembrane helix</keyword>
<feature type="transmembrane region" description="Helical" evidence="1">
    <location>
        <begin position="38"/>
        <end position="63"/>
    </location>
</feature>
<organism evidence="2">
    <name type="scientific">uncultured Rubrobacteraceae bacterium</name>
    <dbReference type="NCBI Taxonomy" id="349277"/>
    <lineage>
        <taxon>Bacteria</taxon>
        <taxon>Bacillati</taxon>
        <taxon>Actinomycetota</taxon>
        <taxon>Rubrobacteria</taxon>
        <taxon>Rubrobacterales</taxon>
        <taxon>Rubrobacteraceae</taxon>
        <taxon>environmental samples</taxon>
    </lineage>
</organism>
<dbReference type="Pfam" id="PF26606">
    <property type="entry name" value="SCO4848"/>
    <property type="match status" value="1"/>
</dbReference>
<dbReference type="InterPro" id="IPR058061">
    <property type="entry name" value="SCO4848-like"/>
</dbReference>
<evidence type="ECO:0000256" key="1">
    <source>
        <dbReference type="SAM" id="Phobius"/>
    </source>
</evidence>
<keyword evidence="1" id="KW-0812">Transmembrane</keyword>
<gene>
    <name evidence="2" type="ORF">AVDCRST_MAG28-839</name>
</gene>
<accession>A0A6J4QTG7</accession>
<reference evidence="2" key="1">
    <citation type="submission" date="2020-02" db="EMBL/GenBank/DDBJ databases">
        <authorList>
            <person name="Meier V. D."/>
        </authorList>
    </citation>
    <scope>NUCLEOTIDE SEQUENCE</scope>
    <source>
        <strain evidence="2">AVDCRST_MAG28</strain>
    </source>
</reference>
<name>A0A6J4QTG7_9ACTN</name>
<dbReference type="AlphaFoldDB" id="A0A6J4QTG7"/>
<dbReference type="EMBL" id="CADCVE010000020">
    <property type="protein sequence ID" value="CAA9445879.1"/>
    <property type="molecule type" value="Genomic_DNA"/>
</dbReference>
<keyword evidence="1" id="KW-0472">Membrane</keyword>
<proteinExistence type="predicted"/>